<organism evidence="2 3">
    <name type="scientific">Saliterribacillus persicus</name>
    <dbReference type="NCBI Taxonomy" id="930114"/>
    <lineage>
        <taxon>Bacteria</taxon>
        <taxon>Bacillati</taxon>
        <taxon>Bacillota</taxon>
        <taxon>Bacilli</taxon>
        <taxon>Bacillales</taxon>
        <taxon>Bacillaceae</taxon>
        <taxon>Saliterribacillus</taxon>
    </lineage>
</organism>
<comment type="caution">
    <text evidence="2">The sequence shown here is derived from an EMBL/GenBank/DDBJ whole genome shotgun (WGS) entry which is preliminary data.</text>
</comment>
<evidence type="ECO:0000256" key="1">
    <source>
        <dbReference type="SAM" id="Phobius"/>
    </source>
</evidence>
<evidence type="ECO:0000313" key="2">
    <source>
        <dbReference type="EMBL" id="RCW77031.1"/>
    </source>
</evidence>
<keyword evidence="1" id="KW-0812">Transmembrane</keyword>
<feature type="transmembrane region" description="Helical" evidence="1">
    <location>
        <begin position="36"/>
        <end position="55"/>
    </location>
</feature>
<dbReference type="RefSeq" id="WP_114351785.1">
    <property type="nucleotide sequence ID" value="NZ_QPJJ01000002.1"/>
</dbReference>
<evidence type="ECO:0000313" key="3">
    <source>
        <dbReference type="Proteomes" id="UP000252585"/>
    </source>
</evidence>
<dbReference type="OrthoDB" id="2970575at2"/>
<feature type="transmembrane region" description="Helical" evidence="1">
    <location>
        <begin position="67"/>
        <end position="88"/>
    </location>
</feature>
<dbReference type="AlphaFoldDB" id="A0A368Y9T7"/>
<keyword evidence="3" id="KW-1185">Reference proteome</keyword>
<proteinExistence type="predicted"/>
<accession>A0A368Y9T7</accession>
<keyword evidence="1" id="KW-0472">Membrane</keyword>
<sequence length="98" mass="11046">MEKIFVTTCSWLGFILLILCISSAFLNISVFGSNFIVVYGFSFLGFIFGLMGWILQRFNKLSSVTKIVGKIGFYGNLVIVFLFFPPISHFWGTLIFGP</sequence>
<feature type="transmembrane region" description="Helical" evidence="1">
    <location>
        <begin position="12"/>
        <end position="30"/>
    </location>
</feature>
<name>A0A368Y9T7_9BACI</name>
<gene>
    <name evidence="2" type="ORF">DFR57_102306</name>
</gene>
<dbReference type="EMBL" id="QPJJ01000002">
    <property type="protein sequence ID" value="RCW77031.1"/>
    <property type="molecule type" value="Genomic_DNA"/>
</dbReference>
<dbReference type="Proteomes" id="UP000252585">
    <property type="component" value="Unassembled WGS sequence"/>
</dbReference>
<reference evidence="2 3" key="1">
    <citation type="submission" date="2018-07" db="EMBL/GenBank/DDBJ databases">
        <title>Genomic Encyclopedia of Type Strains, Phase IV (KMG-IV): sequencing the most valuable type-strain genomes for metagenomic binning, comparative biology and taxonomic classification.</title>
        <authorList>
            <person name="Goeker M."/>
        </authorList>
    </citation>
    <scope>NUCLEOTIDE SEQUENCE [LARGE SCALE GENOMIC DNA]</scope>
    <source>
        <strain evidence="2 3">DSM 27696</strain>
    </source>
</reference>
<keyword evidence="1" id="KW-1133">Transmembrane helix</keyword>
<protein>
    <submittedName>
        <fullName evidence="2">Uncharacterized protein</fullName>
    </submittedName>
</protein>